<name>U5ET29_9DIPT</name>
<proteinExistence type="evidence at transcript level"/>
<protein>
    <submittedName>
        <fullName evidence="2">Putative membrane protein</fullName>
    </submittedName>
</protein>
<dbReference type="EMBL" id="GANO01002117">
    <property type="protein sequence ID" value="JAB57754.1"/>
    <property type="molecule type" value="mRNA"/>
</dbReference>
<accession>U5ET29</accession>
<dbReference type="AlphaFoldDB" id="U5ET29"/>
<feature type="transmembrane region" description="Helical" evidence="1">
    <location>
        <begin position="49"/>
        <end position="73"/>
    </location>
</feature>
<sequence length="125" mass="13827">MTSRLASFQQMNKFLKSANNLIQPSRTAVKIAGPVSKGFTLEGIKKNAAVIPLVVIISIATIGVVAFSGWSFYSRNDIDLLRRGGGFDFENMDVMNPKIQKLRVFGQEYKPLPELHSAIESTKPQ</sequence>
<keyword evidence="1" id="KW-0472">Membrane</keyword>
<reference evidence="2" key="1">
    <citation type="journal article" date="2014" name="Insect Biochem. Mol. Biol.">
        <title>An insight into the sialome of the frog biting fly, Corethrella appendiculata.</title>
        <authorList>
            <person name="Ribeiro J.M.C."/>
            <person name="Chagas A.C."/>
            <person name="Pham V.M."/>
            <person name="Lounibos L.P."/>
            <person name="Calvo E."/>
        </authorList>
    </citation>
    <scope>NUCLEOTIDE SEQUENCE</scope>
    <source>
        <tissue evidence="2">Salivary glands</tissue>
    </source>
</reference>
<evidence type="ECO:0000256" key="1">
    <source>
        <dbReference type="SAM" id="Phobius"/>
    </source>
</evidence>
<organism evidence="2">
    <name type="scientific">Corethrella appendiculata</name>
    <dbReference type="NCBI Taxonomy" id="1370023"/>
    <lineage>
        <taxon>Eukaryota</taxon>
        <taxon>Metazoa</taxon>
        <taxon>Ecdysozoa</taxon>
        <taxon>Arthropoda</taxon>
        <taxon>Hexapoda</taxon>
        <taxon>Insecta</taxon>
        <taxon>Pterygota</taxon>
        <taxon>Neoptera</taxon>
        <taxon>Endopterygota</taxon>
        <taxon>Diptera</taxon>
        <taxon>Nematocera</taxon>
        <taxon>Culicoidea</taxon>
        <taxon>Chaoboridae</taxon>
        <taxon>Corethrella</taxon>
    </lineage>
</organism>
<evidence type="ECO:0000313" key="2">
    <source>
        <dbReference type="EMBL" id="JAB57754.1"/>
    </source>
</evidence>
<keyword evidence="1" id="KW-1133">Transmembrane helix</keyword>
<keyword evidence="1" id="KW-0812">Transmembrane</keyword>